<dbReference type="GO" id="GO:0010181">
    <property type="term" value="F:FMN binding"/>
    <property type="evidence" value="ECO:0007669"/>
    <property type="project" value="TreeGrafter"/>
</dbReference>
<sequence>MQTFRLLCLAGSTRTDSYNYALAGTMAKQLSLTGINATLISLEDYPLPLFNADDETEKGLPDNAVRLSKLLAQHDGVFIASPEYNASLTPLLKNTLDWISRVPSDGRDPFNTPVFAIGSASPGKLGGMRSLAHLRQILVALGAIVIPEQISIGSAGNAFDDKGDLTGDREAAFLNNCASKLVQTAQRLKSLA</sequence>
<dbReference type="Pfam" id="PF03358">
    <property type="entry name" value="FMN_red"/>
    <property type="match status" value="1"/>
</dbReference>
<evidence type="ECO:0000313" key="3">
    <source>
        <dbReference type="Proteomes" id="UP000234881"/>
    </source>
</evidence>
<comment type="caution">
    <text evidence="2">The sequence shown here is derived from an EMBL/GenBank/DDBJ whole genome shotgun (WGS) entry which is preliminary data.</text>
</comment>
<name>A0A2N5XP74_9HYPH</name>
<dbReference type="SUPFAM" id="SSF52218">
    <property type="entry name" value="Flavoproteins"/>
    <property type="match status" value="1"/>
</dbReference>
<accession>A0A2N5XP74</accession>
<dbReference type="InterPro" id="IPR050712">
    <property type="entry name" value="NAD(P)H-dep_reductase"/>
</dbReference>
<dbReference type="OrthoDB" id="9812295at2"/>
<dbReference type="RefSeq" id="WP_101534660.1">
    <property type="nucleotide sequence ID" value="NZ_JBFHIU010000002.1"/>
</dbReference>
<dbReference type="InterPro" id="IPR029039">
    <property type="entry name" value="Flavoprotein-like_sf"/>
</dbReference>
<keyword evidence="3" id="KW-1185">Reference proteome</keyword>
<dbReference type="PANTHER" id="PTHR30543:SF21">
    <property type="entry name" value="NAD(P)H-DEPENDENT FMN REDUCTASE LOT6"/>
    <property type="match status" value="1"/>
</dbReference>
<dbReference type="AlphaFoldDB" id="A0A2N5XP74"/>
<proteinExistence type="predicted"/>
<evidence type="ECO:0000313" key="2">
    <source>
        <dbReference type="EMBL" id="PLW76227.1"/>
    </source>
</evidence>
<dbReference type="PANTHER" id="PTHR30543">
    <property type="entry name" value="CHROMATE REDUCTASE"/>
    <property type="match status" value="1"/>
</dbReference>
<evidence type="ECO:0000259" key="1">
    <source>
        <dbReference type="Pfam" id="PF03358"/>
    </source>
</evidence>
<dbReference type="GO" id="GO:0005829">
    <property type="term" value="C:cytosol"/>
    <property type="evidence" value="ECO:0007669"/>
    <property type="project" value="TreeGrafter"/>
</dbReference>
<dbReference type="InterPro" id="IPR005025">
    <property type="entry name" value="FMN_Rdtase-like_dom"/>
</dbReference>
<dbReference type="Proteomes" id="UP000234881">
    <property type="component" value="Unassembled WGS sequence"/>
</dbReference>
<dbReference type="GO" id="GO:0016491">
    <property type="term" value="F:oxidoreductase activity"/>
    <property type="evidence" value="ECO:0007669"/>
    <property type="project" value="InterPro"/>
</dbReference>
<protein>
    <submittedName>
        <fullName evidence="2">NADPH-dependent FMN reductase</fullName>
    </submittedName>
</protein>
<organism evidence="2 3">
    <name type="scientific">Cohaesibacter celericrescens</name>
    <dbReference type="NCBI Taxonomy" id="2067669"/>
    <lineage>
        <taxon>Bacteria</taxon>
        <taxon>Pseudomonadati</taxon>
        <taxon>Pseudomonadota</taxon>
        <taxon>Alphaproteobacteria</taxon>
        <taxon>Hyphomicrobiales</taxon>
        <taxon>Cohaesibacteraceae</taxon>
    </lineage>
</organism>
<dbReference type="Gene3D" id="3.40.50.360">
    <property type="match status" value="1"/>
</dbReference>
<gene>
    <name evidence="2" type="ORF">C0081_15080</name>
</gene>
<dbReference type="EMBL" id="PKUQ01000031">
    <property type="protein sequence ID" value="PLW76227.1"/>
    <property type="molecule type" value="Genomic_DNA"/>
</dbReference>
<reference evidence="2 3" key="1">
    <citation type="submission" date="2018-01" db="EMBL/GenBank/DDBJ databases">
        <title>The draft genome sequence of Cohaesibacter sp. H1304.</title>
        <authorList>
            <person name="Wang N.-N."/>
            <person name="Du Z.-J."/>
        </authorList>
    </citation>
    <scope>NUCLEOTIDE SEQUENCE [LARGE SCALE GENOMIC DNA]</scope>
    <source>
        <strain evidence="2 3">H1304</strain>
    </source>
</reference>
<feature type="domain" description="NADPH-dependent FMN reductase-like" evidence="1">
    <location>
        <begin position="5"/>
        <end position="155"/>
    </location>
</feature>